<dbReference type="Pfam" id="PF05368">
    <property type="entry name" value="NmrA"/>
    <property type="match status" value="1"/>
</dbReference>
<comment type="caution">
    <text evidence="9">The sequence shown here is derived from an EMBL/GenBank/DDBJ whole genome shotgun (WGS) entry which is preliminary data.</text>
</comment>
<evidence type="ECO:0000256" key="5">
    <source>
        <dbReference type="ARBA" id="ARBA00023002"/>
    </source>
</evidence>
<dbReference type="EMBL" id="JAOQAZ010000029">
    <property type="protein sequence ID" value="KAJ4251075.1"/>
    <property type="molecule type" value="Genomic_DNA"/>
</dbReference>
<dbReference type="InterPro" id="IPR051609">
    <property type="entry name" value="NmrA/Isoflavone_reductase-like"/>
</dbReference>
<dbReference type="InterPro" id="IPR005828">
    <property type="entry name" value="MFS_sugar_transport-like"/>
</dbReference>
<dbReference type="Gene3D" id="3.40.50.720">
    <property type="entry name" value="NAD(P)-binding Rossmann-like Domain"/>
    <property type="match status" value="1"/>
</dbReference>
<dbReference type="Proteomes" id="UP001152049">
    <property type="component" value="Unassembled WGS sequence"/>
</dbReference>
<evidence type="ECO:0000259" key="8">
    <source>
        <dbReference type="Pfam" id="PF05368"/>
    </source>
</evidence>
<feature type="domain" description="NmrA-like" evidence="8">
    <location>
        <begin position="255"/>
        <end position="461"/>
    </location>
</feature>
<dbReference type="InterPro" id="IPR036291">
    <property type="entry name" value="NAD(P)-bd_dom_sf"/>
</dbReference>
<protein>
    <recommendedName>
        <fullName evidence="8">NmrA-like domain-containing protein</fullName>
    </recommendedName>
</protein>
<evidence type="ECO:0000256" key="6">
    <source>
        <dbReference type="ARBA" id="ARBA00023136"/>
    </source>
</evidence>
<dbReference type="SUPFAM" id="SSF51735">
    <property type="entry name" value="NAD(P)-binding Rossmann-fold domains"/>
    <property type="match status" value="1"/>
</dbReference>
<dbReference type="InterPro" id="IPR036259">
    <property type="entry name" value="MFS_trans_sf"/>
</dbReference>
<dbReference type="AlphaFoldDB" id="A0A9W8RRP3"/>
<dbReference type="Gene3D" id="1.20.1250.20">
    <property type="entry name" value="MFS general substrate transporter like domains"/>
    <property type="match status" value="1"/>
</dbReference>
<keyword evidence="3" id="KW-0521">NADP</keyword>
<evidence type="ECO:0000256" key="2">
    <source>
        <dbReference type="ARBA" id="ARBA00022692"/>
    </source>
</evidence>
<dbReference type="PANTHER" id="PTHR47706">
    <property type="entry name" value="NMRA-LIKE FAMILY PROTEIN"/>
    <property type="match status" value="1"/>
</dbReference>
<gene>
    <name evidence="9" type="ORF">NW762_011726</name>
</gene>
<feature type="transmembrane region" description="Helical" evidence="7">
    <location>
        <begin position="44"/>
        <end position="64"/>
    </location>
</feature>
<feature type="transmembrane region" description="Helical" evidence="7">
    <location>
        <begin position="137"/>
        <end position="156"/>
    </location>
</feature>
<organism evidence="9 10">
    <name type="scientific">Fusarium torreyae</name>
    <dbReference type="NCBI Taxonomy" id="1237075"/>
    <lineage>
        <taxon>Eukaryota</taxon>
        <taxon>Fungi</taxon>
        <taxon>Dikarya</taxon>
        <taxon>Ascomycota</taxon>
        <taxon>Pezizomycotina</taxon>
        <taxon>Sordariomycetes</taxon>
        <taxon>Hypocreomycetidae</taxon>
        <taxon>Hypocreales</taxon>
        <taxon>Nectriaceae</taxon>
        <taxon>Fusarium</taxon>
    </lineage>
</organism>
<keyword evidence="5" id="KW-0560">Oxidoreductase</keyword>
<accession>A0A9W8RRP3</accession>
<dbReference type="GO" id="GO:0016020">
    <property type="term" value="C:membrane"/>
    <property type="evidence" value="ECO:0007669"/>
    <property type="project" value="UniProtKB-SubCell"/>
</dbReference>
<comment type="subcellular location">
    <subcellularLocation>
        <location evidence="1">Membrane</location>
    </subcellularLocation>
</comment>
<evidence type="ECO:0000256" key="3">
    <source>
        <dbReference type="ARBA" id="ARBA00022857"/>
    </source>
</evidence>
<keyword evidence="2 7" id="KW-0812">Transmembrane</keyword>
<dbReference type="GO" id="GO:0022857">
    <property type="term" value="F:transmembrane transporter activity"/>
    <property type="evidence" value="ECO:0007669"/>
    <property type="project" value="InterPro"/>
</dbReference>
<reference evidence="9" key="1">
    <citation type="submission" date="2022-09" db="EMBL/GenBank/DDBJ databases">
        <title>Fusarium specimens isolated from Avocado Roots.</title>
        <authorList>
            <person name="Stajich J."/>
            <person name="Roper C."/>
            <person name="Heimlech-Rivalta G."/>
        </authorList>
    </citation>
    <scope>NUCLEOTIDE SEQUENCE</scope>
    <source>
        <strain evidence="9">CF00136</strain>
    </source>
</reference>
<evidence type="ECO:0000256" key="4">
    <source>
        <dbReference type="ARBA" id="ARBA00022989"/>
    </source>
</evidence>
<proteinExistence type="predicted"/>
<dbReference type="InterPro" id="IPR008030">
    <property type="entry name" value="NmrA-like"/>
</dbReference>
<evidence type="ECO:0000256" key="7">
    <source>
        <dbReference type="SAM" id="Phobius"/>
    </source>
</evidence>
<evidence type="ECO:0000313" key="9">
    <source>
        <dbReference type="EMBL" id="KAJ4251075.1"/>
    </source>
</evidence>
<dbReference type="OrthoDB" id="15981at2759"/>
<sequence>MATLVMTKAIEEEHAEFSSWKSIVAVGASVVTGNKVGRRVNLMVINFIMLVAFIVIGGIGARPLTTASQYAIVVMSFFVVVGFNFGLGPLAYTIAREMAVGTNQNKIMSTSIVVFYFTTWLVSFTAPYLYYDAGLKSMLGFVYAATTGLALVYTWFCVGETAGRTNVEISRFFTEKIPVRAWRSHNFVEEEIASGDGDGLKRGQRWKTPPHIGVYHYRRPDLHAEMPFRNKKCQIRFNIDWIGSQIASADALGKGTGRLGPATIKHLLNNGFEVSVLTRNPSEAKLPPGAEAIGADYTSPETLTPSLLGRGFDAIVIILNRLAYDQSVVTMQAAVNAGIYRAIPSFFGVSLDNPEIASMPFLRTKLPVLNDVTEKAAKGEITYTGINTGMFMDWVLDEDIFVGLSGKIPTRVADGGDIKMSTTCLDDIGKAISAVLLKPEETVNKLYYIHTAVMTQNQVLGYAREAAPDAEFVVEHIDTEVLVEAAWKRYHAGITDRVSLRDFVVRASYGMGNGFFPKVDNEFLGIKQWTDEEIKEEIFRRVKANPPTALKVIE</sequence>
<keyword evidence="10" id="KW-1185">Reference proteome</keyword>
<dbReference type="PANTHER" id="PTHR47706:SF1">
    <property type="entry name" value="CIPA-LIKE, PUTATIVE (AFU_ORTHOLOGUE AFUA_1G12460)-RELATED"/>
    <property type="match status" value="1"/>
</dbReference>
<dbReference type="SUPFAM" id="SSF103473">
    <property type="entry name" value="MFS general substrate transporter"/>
    <property type="match status" value="1"/>
</dbReference>
<feature type="transmembrane region" description="Helical" evidence="7">
    <location>
        <begin position="107"/>
        <end position="131"/>
    </location>
</feature>
<evidence type="ECO:0000313" key="10">
    <source>
        <dbReference type="Proteomes" id="UP001152049"/>
    </source>
</evidence>
<keyword evidence="4 7" id="KW-1133">Transmembrane helix</keyword>
<keyword evidence="6 7" id="KW-0472">Membrane</keyword>
<name>A0A9W8RRP3_9HYPO</name>
<dbReference type="GO" id="GO:0016491">
    <property type="term" value="F:oxidoreductase activity"/>
    <property type="evidence" value="ECO:0007669"/>
    <property type="project" value="UniProtKB-KW"/>
</dbReference>
<evidence type="ECO:0000256" key="1">
    <source>
        <dbReference type="ARBA" id="ARBA00004370"/>
    </source>
</evidence>
<dbReference type="Pfam" id="PF00083">
    <property type="entry name" value="Sugar_tr"/>
    <property type="match status" value="1"/>
</dbReference>
<feature type="transmembrane region" description="Helical" evidence="7">
    <location>
        <begin position="70"/>
        <end position="95"/>
    </location>
</feature>